<dbReference type="InterPro" id="IPR052989">
    <property type="entry name" value="Mg-chelatase_DI-like"/>
</dbReference>
<dbReference type="PANTHER" id="PTHR35023">
    <property type="entry name" value="CHELATASE-RELATED"/>
    <property type="match status" value="1"/>
</dbReference>
<feature type="domain" description="VWFA" evidence="1">
    <location>
        <begin position="68"/>
        <end position="172"/>
    </location>
</feature>
<proteinExistence type="predicted"/>
<evidence type="ECO:0000313" key="2">
    <source>
        <dbReference type="EMBL" id="TKC88466.1"/>
    </source>
</evidence>
<evidence type="ECO:0000313" key="3">
    <source>
        <dbReference type="Proteomes" id="UP000305539"/>
    </source>
</evidence>
<protein>
    <submittedName>
        <fullName evidence="2">VWA domain-containing protein</fullName>
    </submittedName>
</protein>
<dbReference type="Proteomes" id="UP000305539">
    <property type="component" value="Unassembled WGS sequence"/>
</dbReference>
<name>A0A4U1I588_9BURK</name>
<dbReference type="InterPro" id="IPR002035">
    <property type="entry name" value="VWF_A"/>
</dbReference>
<dbReference type="InterPro" id="IPR036465">
    <property type="entry name" value="vWFA_dom_sf"/>
</dbReference>
<dbReference type="AlphaFoldDB" id="A0A4U1I588"/>
<dbReference type="EMBL" id="SWJE01000007">
    <property type="protein sequence ID" value="TKC88466.1"/>
    <property type="molecule type" value="Genomic_DNA"/>
</dbReference>
<dbReference type="Pfam" id="PF13519">
    <property type="entry name" value="VWA_2"/>
    <property type="match status" value="1"/>
</dbReference>
<organism evidence="2 3">
    <name type="scientific">Trinickia terrae</name>
    <dbReference type="NCBI Taxonomy" id="2571161"/>
    <lineage>
        <taxon>Bacteria</taxon>
        <taxon>Pseudomonadati</taxon>
        <taxon>Pseudomonadota</taxon>
        <taxon>Betaproteobacteria</taxon>
        <taxon>Burkholderiales</taxon>
        <taxon>Burkholderiaceae</taxon>
        <taxon>Trinickia</taxon>
    </lineage>
</organism>
<dbReference type="OrthoDB" id="5793213at2"/>
<keyword evidence="3" id="KW-1185">Reference proteome</keyword>
<accession>A0A4U1I588</accession>
<evidence type="ECO:0000259" key="1">
    <source>
        <dbReference type="Pfam" id="PF13519"/>
    </source>
</evidence>
<sequence>MSHRTRAAARSTSGLRWLAGAGSVAREGAAGTRIAWPLTLAAKRDGGLRAEHLRFVREAARESVLHCFVLDCSGSMLRGERLALAKGLLLELFEQAARTRAEVALVCFGGARADVRFGPLVPRWWNERWLEPVGGGGGTPLAPGVRRAAQLLERARRRKPAQARWLWVLTDGRSHDWPARPEAADQIIVADFESGALRLERCARLADEWGARLCRAEDLLAR</sequence>
<dbReference type="SUPFAM" id="SSF53300">
    <property type="entry name" value="vWA-like"/>
    <property type="match status" value="1"/>
</dbReference>
<comment type="caution">
    <text evidence="2">The sequence shown here is derived from an EMBL/GenBank/DDBJ whole genome shotgun (WGS) entry which is preliminary data.</text>
</comment>
<dbReference type="Gene3D" id="3.40.50.410">
    <property type="entry name" value="von Willebrand factor, type A domain"/>
    <property type="match status" value="1"/>
</dbReference>
<reference evidence="2 3" key="1">
    <citation type="submission" date="2019-04" db="EMBL/GenBank/DDBJ databases">
        <title>Trinickia sp. 7GSK02, isolated from subtropical forest soil.</title>
        <authorList>
            <person name="Gao Z.-H."/>
            <person name="Qiu L.-H."/>
        </authorList>
    </citation>
    <scope>NUCLEOTIDE SEQUENCE [LARGE SCALE GENOMIC DNA]</scope>
    <source>
        <strain evidence="2 3">7GSK02</strain>
    </source>
</reference>
<dbReference type="PANTHER" id="PTHR35023:SF1">
    <property type="entry name" value="MG-PROTOPORPHYRIN IX CHELATASE"/>
    <property type="match status" value="1"/>
</dbReference>
<gene>
    <name evidence="2" type="ORF">FAZ69_14230</name>
</gene>